<dbReference type="AlphaFoldDB" id="A0A4Y9ZYS2"/>
<evidence type="ECO:0000313" key="1">
    <source>
        <dbReference type="EMBL" id="TFY79193.1"/>
    </source>
</evidence>
<accession>A0A4Y9ZYS2</accession>
<dbReference type="EMBL" id="SFCI01000542">
    <property type="protein sequence ID" value="TFY79193.1"/>
    <property type="molecule type" value="Genomic_DNA"/>
</dbReference>
<evidence type="ECO:0000313" key="2">
    <source>
        <dbReference type="Proteomes" id="UP000298061"/>
    </source>
</evidence>
<dbReference type="Proteomes" id="UP000298061">
    <property type="component" value="Unassembled WGS sequence"/>
</dbReference>
<organism evidence="1 2">
    <name type="scientific">Hericium alpestre</name>
    <dbReference type="NCBI Taxonomy" id="135208"/>
    <lineage>
        <taxon>Eukaryota</taxon>
        <taxon>Fungi</taxon>
        <taxon>Dikarya</taxon>
        <taxon>Basidiomycota</taxon>
        <taxon>Agaricomycotina</taxon>
        <taxon>Agaricomycetes</taxon>
        <taxon>Russulales</taxon>
        <taxon>Hericiaceae</taxon>
        <taxon>Hericium</taxon>
    </lineage>
</organism>
<comment type="caution">
    <text evidence="1">The sequence shown here is derived from an EMBL/GenBank/DDBJ whole genome shotgun (WGS) entry which is preliminary data.</text>
</comment>
<name>A0A4Y9ZYS2_9AGAM</name>
<reference evidence="1 2" key="1">
    <citation type="submission" date="2019-02" db="EMBL/GenBank/DDBJ databases">
        <title>Genome sequencing of the rare red list fungi Hericium alpestre (H. flagellum).</title>
        <authorList>
            <person name="Buettner E."/>
            <person name="Kellner H."/>
        </authorList>
    </citation>
    <scope>NUCLEOTIDE SEQUENCE [LARGE SCALE GENOMIC DNA]</scope>
    <source>
        <strain evidence="1 2">DSM 108284</strain>
    </source>
</reference>
<gene>
    <name evidence="1" type="ORF">EWM64_g4814</name>
</gene>
<protein>
    <submittedName>
        <fullName evidence="1">Uncharacterized protein</fullName>
    </submittedName>
</protein>
<keyword evidence="2" id="KW-1185">Reference proteome</keyword>
<proteinExistence type="predicted"/>
<sequence length="55" mass="6503">MHCSFKTNFRITDVTTKRESASPSMFSVQITDGKTEPLIYVMDRERQSIPKFIFW</sequence>